<evidence type="ECO:0000256" key="4">
    <source>
        <dbReference type="ARBA" id="ARBA00022679"/>
    </source>
</evidence>
<sequence length="231" mass="25719">MSDRTDRAGFIGSSFGVLVAERAALSRPHNPRAKAAFDKVLALLALPVLLPVGLIVALVLVIADGGPVLYFQRRVGRHGKTFRCWKFRTMVRDADAALERALKADPALRIEWLANRKLRNDPRIHRVGHFLRKSSLDEIPQLWNVLKGDMSFVGPRPVVADELHFYGPFAADYMSVRPGLTGAWQVSGRSNTTYDERVALDVDYVRNMTFANDLKIVAKTVKVVLAQTGAR</sequence>
<evidence type="ECO:0000256" key="5">
    <source>
        <dbReference type="ARBA" id="ARBA00022692"/>
    </source>
</evidence>
<evidence type="ECO:0000256" key="1">
    <source>
        <dbReference type="ARBA" id="ARBA00004236"/>
    </source>
</evidence>
<accession>A0A917T9Z7</accession>
<evidence type="ECO:0000256" key="9">
    <source>
        <dbReference type="SAM" id="Phobius"/>
    </source>
</evidence>
<dbReference type="GO" id="GO:0016780">
    <property type="term" value="F:phosphotransferase activity, for other substituted phosphate groups"/>
    <property type="evidence" value="ECO:0007669"/>
    <property type="project" value="TreeGrafter"/>
</dbReference>
<dbReference type="GO" id="GO:0000271">
    <property type="term" value="P:polysaccharide biosynthetic process"/>
    <property type="evidence" value="ECO:0007669"/>
    <property type="project" value="UniProtKB-KW"/>
</dbReference>
<keyword evidence="7 9" id="KW-0472">Membrane</keyword>
<keyword evidence="3" id="KW-1003">Cell membrane</keyword>
<dbReference type="GO" id="GO:0005886">
    <property type="term" value="C:plasma membrane"/>
    <property type="evidence" value="ECO:0007669"/>
    <property type="project" value="UniProtKB-SubCell"/>
</dbReference>
<dbReference type="InterPro" id="IPR003362">
    <property type="entry name" value="Bact_transf"/>
</dbReference>
<evidence type="ECO:0000256" key="6">
    <source>
        <dbReference type="ARBA" id="ARBA00022989"/>
    </source>
</evidence>
<comment type="caution">
    <text evidence="11">The sequence shown here is derived from an EMBL/GenBank/DDBJ whole genome shotgun (WGS) entry which is preliminary data.</text>
</comment>
<evidence type="ECO:0000313" key="12">
    <source>
        <dbReference type="Proteomes" id="UP000649829"/>
    </source>
</evidence>
<dbReference type="Pfam" id="PF02397">
    <property type="entry name" value="Bac_transf"/>
    <property type="match status" value="1"/>
</dbReference>
<evidence type="ECO:0000259" key="10">
    <source>
        <dbReference type="Pfam" id="PF02397"/>
    </source>
</evidence>
<keyword evidence="4" id="KW-0808">Transferase</keyword>
<evidence type="ECO:0000256" key="2">
    <source>
        <dbReference type="ARBA" id="ARBA00006464"/>
    </source>
</evidence>
<reference evidence="11" key="2">
    <citation type="submission" date="2020-09" db="EMBL/GenBank/DDBJ databases">
        <authorList>
            <person name="Sun Q."/>
            <person name="Zhou Y."/>
        </authorList>
    </citation>
    <scope>NUCLEOTIDE SEQUENCE</scope>
    <source>
        <strain evidence="11">CGMCC 1.6293</strain>
    </source>
</reference>
<keyword evidence="6 9" id="KW-1133">Transmembrane helix</keyword>
<dbReference type="Proteomes" id="UP000649829">
    <property type="component" value="Unassembled WGS sequence"/>
</dbReference>
<organism evidence="11 12">
    <name type="scientific">Pseudooceanicola nanhaiensis</name>
    <dbReference type="NCBI Taxonomy" id="375761"/>
    <lineage>
        <taxon>Bacteria</taxon>
        <taxon>Pseudomonadati</taxon>
        <taxon>Pseudomonadota</taxon>
        <taxon>Alphaproteobacteria</taxon>
        <taxon>Rhodobacterales</taxon>
        <taxon>Paracoccaceae</taxon>
        <taxon>Pseudooceanicola</taxon>
    </lineage>
</organism>
<dbReference type="PANTHER" id="PTHR30576:SF4">
    <property type="entry name" value="UNDECAPRENYL-PHOSPHATE GALACTOSE PHOSPHOTRANSFERASE"/>
    <property type="match status" value="1"/>
</dbReference>
<comment type="subcellular location">
    <subcellularLocation>
        <location evidence="1">Cell membrane</location>
    </subcellularLocation>
</comment>
<evidence type="ECO:0000256" key="3">
    <source>
        <dbReference type="ARBA" id="ARBA00022475"/>
    </source>
</evidence>
<proteinExistence type="inferred from homology"/>
<feature type="domain" description="Bacterial sugar transferase" evidence="10">
    <location>
        <begin position="34"/>
        <end position="225"/>
    </location>
</feature>
<dbReference type="PANTHER" id="PTHR30576">
    <property type="entry name" value="COLANIC BIOSYNTHESIS UDP-GLUCOSE LIPID CARRIER TRANSFERASE"/>
    <property type="match status" value="1"/>
</dbReference>
<gene>
    <name evidence="11" type="ORF">GCM10011534_41940</name>
</gene>
<feature type="transmembrane region" description="Helical" evidence="9">
    <location>
        <begin position="40"/>
        <end position="63"/>
    </location>
</feature>
<comment type="similarity">
    <text evidence="2">Belongs to the bacterial sugar transferase family.</text>
</comment>
<dbReference type="AlphaFoldDB" id="A0A917T9Z7"/>
<keyword evidence="12" id="KW-1185">Reference proteome</keyword>
<evidence type="ECO:0000256" key="7">
    <source>
        <dbReference type="ARBA" id="ARBA00023136"/>
    </source>
</evidence>
<dbReference type="EMBL" id="BMLF01000007">
    <property type="protein sequence ID" value="GGM15456.1"/>
    <property type="molecule type" value="Genomic_DNA"/>
</dbReference>
<keyword evidence="8" id="KW-0270">Exopolysaccharide synthesis</keyword>
<protein>
    <submittedName>
        <fullName evidence="11">Exopolysaccharide biosynthesis protein</fullName>
    </submittedName>
</protein>
<name>A0A917T9Z7_9RHOB</name>
<evidence type="ECO:0000256" key="8">
    <source>
        <dbReference type="ARBA" id="ARBA00023169"/>
    </source>
</evidence>
<keyword evidence="5 9" id="KW-0812">Transmembrane</keyword>
<evidence type="ECO:0000313" key="11">
    <source>
        <dbReference type="EMBL" id="GGM15456.1"/>
    </source>
</evidence>
<reference evidence="11" key="1">
    <citation type="journal article" date="2014" name="Int. J. Syst. Evol. Microbiol.">
        <title>Complete genome sequence of Corynebacterium casei LMG S-19264T (=DSM 44701T), isolated from a smear-ripened cheese.</title>
        <authorList>
            <consortium name="US DOE Joint Genome Institute (JGI-PGF)"/>
            <person name="Walter F."/>
            <person name="Albersmeier A."/>
            <person name="Kalinowski J."/>
            <person name="Ruckert C."/>
        </authorList>
    </citation>
    <scope>NUCLEOTIDE SEQUENCE</scope>
    <source>
        <strain evidence="11">CGMCC 1.6293</strain>
    </source>
</reference>